<dbReference type="EMBL" id="JAPVEB010000004">
    <property type="protein sequence ID" value="KAJ5264767.1"/>
    <property type="molecule type" value="Genomic_DNA"/>
</dbReference>
<sequence length="118" mass="13434">MSSSKDVWAQWDQAWDLGLPLEKRLAILKNATAPGFVYTNMDSIISGDLERLVRLIQDVLNHQSNKLTVKHINWYEQHSQSALQWDMVDIDSGKTALSGWSFGKYAEDGKLLSVSDFY</sequence>
<name>A0ABQ8WDT2_PENCH</name>
<proteinExistence type="predicted"/>
<keyword evidence="2" id="KW-1185">Reference proteome</keyword>
<dbReference type="Gene3D" id="3.10.450.50">
    <property type="match status" value="1"/>
</dbReference>
<evidence type="ECO:0000313" key="2">
    <source>
        <dbReference type="Proteomes" id="UP001220256"/>
    </source>
</evidence>
<evidence type="ECO:0000313" key="1">
    <source>
        <dbReference type="EMBL" id="KAJ5264767.1"/>
    </source>
</evidence>
<organism evidence="1 2">
    <name type="scientific">Penicillium chrysogenum</name>
    <name type="common">Penicillium notatum</name>
    <dbReference type="NCBI Taxonomy" id="5076"/>
    <lineage>
        <taxon>Eukaryota</taxon>
        <taxon>Fungi</taxon>
        <taxon>Dikarya</taxon>
        <taxon>Ascomycota</taxon>
        <taxon>Pezizomycotina</taxon>
        <taxon>Eurotiomycetes</taxon>
        <taxon>Eurotiomycetidae</taxon>
        <taxon>Eurotiales</taxon>
        <taxon>Aspergillaceae</taxon>
        <taxon>Penicillium</taxon>
        <taxon>Penicillium chrysogenum species complex</taxon>
    </lineage>
</organism>
<evidence type="ECO:0008006" key="3">
    <source>
        <dbReference type="Google" id="ProtNLM"/>
    </source>
</evidence>
<accession>A0ABQ8WDT2</accession>
<protein>
    <recommendedName>
        <fullName evidence="3">Nuclear transport factor 2 family protein</fullName>
    </recommendedName>
</protein>
<reference evidence="1 2" key="1">
    <citation type="journal article" date="2023" name="IMA Fungus">
        <title>Comparative genomic study of the Penicillium genus elucidates a diverse pangenome and 15 lateral gene transfer events.</title>
        <authorList>
            <person name="Petersen C."/>
            <person name="Sorensen T."/>
            <person name="Nielsen M.R."/>
            <person name="Sondergaard T.E."/>
            <person name="Sorensen J.L."/>
            <person name="Fitzpatrick D.A."/>
            <person name="Frisvad J.C."/>
            <person name="Nielsen K.L."/>
        </authorList>
    </citation>
    <scope>NUCLEOTIDE SEQUENCE [LARGE SCALE GENOMIC DNA]</scope>
    <source>
        <strain evidence="1 2">IBT 3361</strain>
    </source>
</reference>
<dbReference type="InterPro" id="IPR032710">
    <property type="entry name" value="NTF2-like_dom_sf"/>
</dbReference>
<gene>
    <name evidence="1" type="ORF">N7505_007560</name>
</gene>
<dbReference type="SUPFAM" id="SSF54427">
    <property type="entry name" value="NTF2-like"/>
    <property type="match status" value="1"/>
</dbReference>
<comment type="caution">
    <text evidence="1">The sequence shown here is derived from an EMBL/GenBank/DDBJ whole genome shotgun (WGS) entry which is preliminary data.</text>
</comment>
<dbReference type="Proteomes" id="UP001220256">
    <property type="component" value="Unassembled WGS sequence"/>
</dbReference>